<organism evidence="4 5">
    <name type="scientific">Thiospirillum jenense</name>
    <dbReference type="NCBI Taxonomy" id="1653858"/>
    <lineage>
        <taxon>Bacteria</taxon>
        <taxon>Pseudomonadati</taxon>
        <taxon>Pseudomonadota</taxon>
        <taxon>Gammaproteobacteria</taxon>
        <taxon>Chromatiales</taxon>
        <taxon>Chromatiaceae</taxon>
        <taxon>Thiospirillum</taxon>
    </lineage>
</organism>
<protein>
    <submittedName>
        <fullName evidence="4">Methyltransferase domain-containing protein</fullName>
    </submittedName>
</protein>
<dbReference type="PANTHER" id="PTHR43861">
    <property type="entry name" value="TRANS-ACONITATE 2-METHYLTRANSFERASE-RELATED"/>
    <property type="match status" value="1"/>
</dbReference>
<gene>
    <name evidence="4" type="ORF">HUK38_10325</name>
</gene>
<dbReference type="Pfam" id="PF13489">
    <property type="entry name" value="Methyltransf_23"/>
    <property type="match status" value="1"/>
</dbReference>
<evidence type="ECO:0000313" key="5">
    <source>
        <dbReference type="Proteomes" id="UP000548632"/>
    </source>
</evidence>
<dbReference type="InterPro" id="IPR029063">
    <property type="entry name" value="SAM-dependent_MTases_sf"/>
</dbReference>
<accession>A0A839HDA3</accession>
<feature type="domain" description="Methyltransferase" evidence="3">
    <location>
        <begin position="59"/>
        <end position="156"/>
    </location>
</feature>
<evidence type="ECO:0000256" key="2">
    <source>
        <dbReference type="SAM" id="Coils"/>
    </source>
</evidence>
<feature type="coiled-coil region" evidence="2">
    <location>
        <begin position="327"/>
        <end position="354"/>
    </location>
</feature>
<dbReference type="Proteomes" id="UP000548632">
    <property type="component" value="Unassembled WGS sequence"/>
</dbReference>
<keyword evidence="5" id="KW-1185">Reference proteome</keyword>
<dbReference type="CDD" id="cd02440">
    <property type="entry name" value="AdoMet_MTases"/>
    <property type="match status" value="1"/>
</dbReference>
<keyword evidence="1 4" id="KW-0808">Transferase</keyword>
<keyword evidence="2" id="KW-0175">Coiled coil</keyword>
<dbReference type="RefSeq" id="WP_238787585.1">
    <property type="nucleotide sequence ID" value="NZ_JABVCQ010000022.1"/>
</dbReference>
<dbReference type="AlphaFoldDB" id="A0A839HDA3"/>
<dbReference type="GO" id="GO:0032259">
    <property type="term" value="P:methylation"/>
    <property type="evidence" value="ECO:0007669"/>
    <property type="project" value="UniProtKB-KW"/>
</dbReference>
<evidence type="ECO:0000259" key="3">
    <source>
        <dbReference type="Pfam" id="PF13649"/>
    </source>
</evidence>
<proteinExistence type="predicted"/>
<sequence>MMATINSENIRDAYTAHYYLEDCGGFEVYCASGGKELDPRLDCMARLANYHQRSHQLRILDLGCGRGEMAHFFAARGDRVDAVDYSAAALELAAACFKDEPQLLKRVRFHCASVTNPKVYRGRYDIVLASDLIEHLAVSEVEQLYKLIRRHLKHDGIFIAHTFPNLWYYRYGYPRRRRHAALNGCDLPIQPRSAYEQQMHINEQSPRVLKRQLQQAFPHVLLWAGDHQTPAGSLARSFGKSGWRDAPSLFAIAARQPIDATKVIAVLNGLPDSQIITPPMPAMTFISAYLRRLLATLRQLPVLSSLVAYLHALWRLPQIHHGLIASHTAHTTRLTALEAELTQLRQQVKTVTEQLAAVSLTHDNNTTADQRWASWYQSFENHFRGSSEVIQQRLAVYLPYLMASPINEQTPLLDIGCGRGDWLALLKNHGYAARGIDSNADAIALAQQRGLIVTQAEMMVVLNQQPAQSLGAMTALHVVEHLPFVQVLQLLDEMRRVLIPGGLVIIETPNPENLTVGACHFYTDPTHQRPIVPAVLEFALKQAGFIDVQILHLNPDLPEHHLPGDDLLTQQFNRYLHGARDYAVVARV</sequence>
<evidence type="ECO:0000256" key="1">
    <source>
        <dbReference type="ARBA" id="ARBA00022679"/>
    </source>
</evidence>
<dbReference type="Gene3D" id="3.40.50.150">
    <property type="entry name" value="Vaccinia Virus protein VP39"/>
    <property type="match status" value="2"/>
</dbReference>
<dbReference type="SUPFAM" id="SSF53335">
    <property type="entry name" value="S-adenosyl-L-methionine-dependent methyltransferases"/>
    <property type="match status" value="2"/>
</dbReference>
<dbReference type="Pfam" id="PF13649">
    <property type="entry name" value="Methyltransf_25"/>
    <property type="match status" value="1"/>
</dbReference>
<evidence type="ECO:0000313" key="4">
    <source>
        <dbReference type="EMBL" id="MBB1126621.1"/>
    </source>
</evidence>
<dbReference type="InterPro" id="IPR041698">
    <property type="entry name" value="Methyltransf_25"/>
</dbReference>
<name>A0A839HDA3_9GAMM</name>
<keyword evidence="4" id="KW-0489">Methyltransferase</keyword>
<dbReference type="GO" id="GO:0008168">
    <property type="term" value="F:methyltransferase activity"/>
    <property type="evidence" value="ECO:0007669"/>
    <property type="project" value="UniProtKB-KW"/>
</dbReference>
<comment type="caution">
    <text evidence="4">The sequence shown here is derived from an EMBL/GenBank/DDBJ whole genome shotgun (WGS) entry which is preliminary data.</text>
</comment>
<reference evidence="4 5" key="1">
    <citation type="journal article" date="2020" name="Arch. Microbiol.">
        <title>The genome sequence of the giant phototrophic gammaproteobacterium Thiospirillum jenense gives insight into its physiological properties and phylogenetic relationships.</title>
        <authorList>
            <person name="Imhoff J.F."/>
            <person name="Meyer T.E."/>
            <person name="Kyndt J.A."/>
        </authorList>
    </citation>
    <scope>NUCLEOTIDE SEQUENCE [LARGE SCALE GENOMIC DNA]</scope>
    <source>
        <strain evidence="4 5">DSM 216</strain>
    </source>
</reference>
<dbReference type="EMBL" id="JABVCQ010000022">
    <property type="protein sequence ID" value="MBB1126621.1"/>
    <property type="molecule type" value="Genomic_DNA"/>
</dbReference>